<evidence type="ECO:0000313" key="1">
    <source>
        <dbReference type="EMBL" id="RGI95253.1"/>
    </source>
</evidence>
<dbReference type="EMBL" id="QSON01000033">
    <property type="protein sequence ID" value="RGI95253.1"/>
    <property type="molecule type" value="Genomic_DNA"/>
</dbReference>
<dbReference type="AlphaFoldDB" id="A0A374NX80"/>
<gene>
    <name evidence="1" type="ORF">DXD79_32565</name>
</gene>
<evidence type="ECO:0000313" key="2">
    <source>
        <dbReference type="Proteomes" id="UP000263014"/>
    </source>
</evidence>
<protein>
    <submittedName>
        <fullName evidence="1">Uncharacterized protein</fullName>
    </submittedName>
</protein>
<comment type="caution">
    <text evidence="1">The sequence shown here is derived from an EMBL/GenBank/DDBJ whole genome shotgun (WGS) entry which is preliminary data.</text>
</comment>
<accession>A0A374NX80</accession>
<dbReference type="RefSeq" id="WP_118033378.1">
    <property type="nucleotide sequence ID" value="NZ_QSON01000033.1"/>
</dbReference>
<organism evidence="1 2">
    <name type="scientific">Hungatella hathewayi</name>
    <dbReference type="NCBI Taxonomy" id="154046"/>
    <lineage>
        <taxon>Bacteria</taxon>
        <taxon>Bacillati</taxon>
        <taxon>Bacillota</taxon>
        <taxon>Clostridia</taxon>
        <taxon>Lachnospirales</taxon>
        <taxon>Lachnospiraceae</taxon>
        <taxon>Hungatella</taxon>
    </lineage>
</organism>
<dbReference type="Proteomes" id="UP000263014">
    <property type="component" value="Unassembled WGS sequence"/>
</dbReference>
<proteinExistence type="predicted"/>
<name>A0A374NX80_9FIRM</name>
<reference evidence="1 2" key="1">
    <citation type="submission" date="2018-08" db="EMBL/GenBank/DDBJ databases">
        <title>A genome reference for cultivated species of the human gut microbiota.</title>
        <authorList>
            <person name="Zou Y."/>
            <person name="Xue W."/>
            <person name="Luo G."/>
        </authorList>
    </citation>
    <scope>NUCLEOTIDE SEQUENCE [LARGE SCALE GENOMIC DNA]</scope>
    <source>
        <strain evidence="1 2">TM09-12</strain>
    </source>
</reference>
<sequence length="106" mass="11965">MTSLNEIFFNSAKAEGMTYEDILADVQQYCTTNHANTLSGEGSQEKAKALLQEFIMQYVMKCNYAVEGLSLEALSERLYEDMAGCSFLKHWIYKKGVEEVNSATRS</sequence>